<evidence type="ECO:0000256" key="5">
    <source>
        <dbReference type="ARBA" id="ARBA00022989"/>
    </source>
</evidence>
<organism evidence="8 9">
    <name type="scientific">Coptis chinensis</name>
    <dbReference type="NCBI Taxonomy" id="261450"/>
    <lineage>
        <taxon>Eukaryota</taxon>
        <taxon>Viridiplantae</taxon>
        <taxon>Streptophyta</taxon>
        <taxon>Embryophyta</taxon>
        <taxon>Tracheophyta</taxon>
        <taxon>Spermatophyta</taxon>
        <taxon>Magnoliopsida</taxon>
        <taxon>Ranunculales</taxon>
        <taxon>Ranunculaceae</taxon>
        <taxon>Coptidoideae</taxon>
        <taxon>Coptis</taxon>
    </lineage>
</organism>
<keyword evidence="4" id="KW-0812">Transmembrane</keyword>
<protein>
    <submittedName>
        <fullName evidence="8">Uncharacterized protein</fullName>
    </submittedName>
</protein>
<dbReference type="OrthoDB" id="1927516at2759"/>
<dbReference type="GO" id="GO:0016020">
    <property type="term" value="C:membrane"/>
    <property type="evidence" value="ECO:0007669"/>
    <property type="project" value="InterPro"/>
</dbReference>
<keyword evidence="3" id="KW-0808">Transferase</keyword>
<dbReference type="EMBL" id="JADFTS010000001">
    <property type="protein sequence ID" value="KAF9625980.1"/>
    <property type="molecule type" value="Genomic_DNA"/>
</dbReference>
<evidence type="ECO:0000256" key="2">
    <source>
        <dbReference type="ARBA" id="ARBA00022676"/>
    </source>
</evidence>
<feature type="region of interest" description="Disordered" evidence="7">
    <location>
        <begin position="1"/>
        <end position="23"/>
    </location>
</feature>
<evidence type="ECO:0000313" key="9">
    <source>
        <dbReference type="Proteomes" id="UP000631114"/>
    </source>
</evidence>
<proteinExistence type="predicted"/>
<name>A0A835IY77_9MAGN</name>
<dbReference type="InterPro" id="IPR005150">
    <property type="entry name" value="Cellulose_synth"/>
</dbReference>
<reference evidence="8 9" key="1">
    <citation type="submission" date="2020-10" db="EMBL/GenBank/DDBJ databases">
        <title>The Coptis chinensis genome and diversification of protoberbering-type alkaloids.</title>
        <authorList>
            <person name="Wang B."/>
            <person name="Shu S."/>
            <person name="Song C."/>
            <person name="Liu Y."/>
        </authorList>
    </citation>
    <scope>NUCLEOTIDE SEQUENCE [LARGE SCALE GENOMIC DNA]</scope>
    <source>
        <strain evidence="8">HL-2020</strain>
        <tissue evidence="8">Leaf</tissue>
    </source>
</reference>
<keyword evidence="9" id="KW-1185">Reference proteome</keyword>
<accession>A0A835IY77</accession>
<gene>
    <name evidence="8" type="ORF">IFM89_028366</name>
</gene>
<keyword evidence="2" id="KW-0328">Glycosyltransferase</keyword>
<dbReference type="AlphaFoldDB" id="A0A835IY77"/>
<evidence type="ECO:0000256" key="3">
    <source>
        <dbReference type="ARBA" id="ARBA00022679"/>
    </source>
</evidence>
<evidence type="ECO:0000256" key="6">
    <source>
        <dbReference type="ARBA" id="ARBA00023136"/>
    </source>
</evidence>
<dbReference type="Pfam" id="PF03552">
    <property type="entry name" value="Cellulose_synt"/>
    <property type="match status" value="1"/>
</dbReference>
<comment type="subcellular location">
    <subcellularLocation>
        <location evidence="1">Endomembrane system</location>
    </subcellularLocation>
</comment>
<dbReference type="GO" id="GO:0030244">
    <property type="term" value="P:cellulose biosynthetic process"/>
    <property type="evidence" value="ECO:0007669"/>
    <property type="project" value="InterPro"/>
</dbReference>
<sequence length="104" mass="11790">MSDIDIDLNKGTETGARFDDEKSSLMSRDELEKRFGPHCFCCIDSYGTWWCPSPRSPKTLFKEAIHVIICGYEDKSVGEGRLDGSMVSLHEDILTGFKMHARGW</sequence>
<evidence type="ECO:0000256" key="4">
    <source>
        <dbReference type="ARBA" id="ARBA00022692"/>
    </source>
</evidence>
<evidence type="ECO:0000256" key="7">
    <source>
        <dbReference type="SAM" id="MobiDB-lite"/>
    </source>
</evidence>
<evidence type="ECO:0000313" key="8">
    <source>
        <dbReference type="EMBL" id="KAF9625980.1"/>
    </source>
</evidence>
<keyword evidence="6" id="KW-0472">Membrane</keyword>
<comment type="caution">
    <text evidence="8">The sequence shown here is derived from an EMBL/GenBank/DDBJ whole genome shotgun (WGS) entry which is preliminary data.</text>
</comment>
<keyword evidence="5" id="KW-1133">Transmembrane helix</keyword>
<dbReference type="GO" id="GO:0016760">
    <property type="term" value="F:cellulose synthase (UDP-forming) activity"/>
    <property type="evidence" value="ECO:0007669"/>
    <property type="project" value="InterPro"/>
</dbReference>
<dbReference type="Proteomes" id="UP000631114">
    <property type="component" value="Unassembled WGS sequence"/>
</dbReference>
<evidence type="ECO:0000256" key="1">
    <source>
        <dbReference type="ARBA" id="ARBA00004308"/>
    </source>
</evidence>
<dbReference type="GO" id="GO:0012505">
    <property type="term" value="C:endomembrane system"/>
    <property type="evidence" value="ECO:0007669"/>
    <property type="project" value="UniProtKB-SubCell"/>
</dbReference>